<evidence type="ECO:0000313" key="2">
    <source>
        <dbReference type="Proteomes" id="UP001064048"/>
    </source>
</evidence>
<keyword evidence="2" id="KW-1185">Reference proteome</keyword>
<dbReference type="Proteomes" id="UP001064048">
    <property type="component" value="Chromosome 21"/>
</dbReference>
<name>A0ACC0KCW8_CHOFU</name>
<evidence type="ECO:0000313" key="1">
    <source>
        <dbReference type="EMBL" id="KAI8434313.1"/>
    </source>
</evidence>
<sequence length="1358" mass="155051">MKITLLIAVTIIHNANCVKTEHKSPPNNTVSAEDIKRELEKHQQHLLNISKNKTNFTGFVVTNMGKTKIIQPPEPEEENKITPEIIQGWANTIASKLHTTEEFVVRRKELLNGFVNVKSVVRDGAAIADKAAAAFTELLETRAEAAENIMRKAEELQSSKWAPKGYQFHYSYKLQIPKLFPKRPQSIDWYKVILLKCRSQSYIPVQHSSHFDADVSLELSSVHVAAEVFDCDKRVLQDMYWSEALDTVFRENYRKDASLGFQYFCSAKGFLRHFPAASWESMFKLSLDEESDDESATGVYDCRLRPWYVSAGGAPRDVLIMLDGSGSMYNSSNKVLKGYSETRKQFTLALLSALTDDDHVNVLRFNVTVKPVISCFKDMLIPANHINSAAIINSMKYQSYKNATNMTVVLMHSVKMMKEQRTRSDRRPPCQQAIVLITDTLNENLTELMKKLDPEGTVRLFIIWLHDVNGLRDGTRQYSDQLSCTTDGYFAELVTHADVTDQVLRLLRVLERPLVIQRKERLRVFSDVYAHVEDPRRSEHYWTQKENEEQKYRYIQLRRNKAKLLNSSQLYKDYMHEINLDQHGQYYEGVDVNYRLQISVSVPVFENTTQENVTKHLQEYPVNRLLGVAGVDIPIDHMKLVLPFYRNPHDEVGNTLKVGAGGILFIVDHRGSIVLHENLKPTFNGNILKPGYRTVDFLELEQAAENHLPRKYPPKWFNFRNRVIIDHPKGTETLLGKYIYEGGMRAIIEEREYTWRRVLNHYTVVVVLPRRRRLQAVPVATKFTQKMAEEALEAFKDPDFVVHPDWLYCRYVHKEFSTPEERLLEFVRDEELVARVCADASATAAWSRRTEAPGANRSCSGCELGSVTAFITTESGLTRWQKYHVTSSVEPPEATPWARGAGEPWYARAAAADGSLVVHAPVVSKRIMRNSDALPPPIGERAKWLTAARILELPGKGMVGVTGYHFSPHHLEDVLESITNFPYSDDEAESHVRCNGDWSCLLIDDGGWVVAGGGVNEDPDNPEEPVRQHLATLYPAAMTALLKAKVFELNWIHDYQAVCFPPTEENVDNAGPVMPSILRSVWLAINAVIRATSDAITIILLTSYGRLVSSETWAEKEKRRKSIKKNYEREKFDHLYDDRVLVNRSHIAACDRSRPFYILHRGHAETAFKRDVAEGCDWPLVGALLPHTNLVLVAVYLPQVNNPNCMDQKYQKLPVDPMINQKVIIEKEPPPGKKKPQCLAASLACWRSEKPLPARAPHMTCFQHDYAELIRQKVLLATARAAIDSWFPTSYFVPSEYEEGYRQCGPWRADDNQPDEDDDDKYVEQDEALVDDPFPCEARYSTLSRHLLYLSLLMSILI</sequence>
<accession>A0ACC0KCW8</accession>
<comment type="caution">
    <text evidence="1">The sequence shown here is derived from an EMBL/GenBank/DDBJ whole genome shotgun (WGS) entry which is preliminary data.</text>
</comment>
<gene>
    <name evidence="1" type="ORF">MSG28_012394</name>
</gene>
<dbReference type="EMBL" id="CM046121">
    <property type="protein sequence ID" value="KAI8434313.1"/>
    <property type="molecule type" value="Genomic_DNA"/>
</dbReference>
<reference evidence="1 2" key="1">
    <citation type="journal article" date="2022" name="Genome Biol. Evol.">
        <title>The Spruce Budworm Genome: Reconstructing the Evolutionary History of Antifreeze Proteins.</title>
        <authorList>
            <person name="Beliveau C."/>
            <person name="Gagne P."/>
            <person name="Picq S."/>
            <person name="Vernygora O."/>
            <person name="Keeling C.I."/>
            <person name="Pinkney K."/>
            <person name="Doucet D."/>
            <person name="Wen F."/>
            <person name="Johnston J.S."/>
            <person name="Maaroufi H."/>
            <person name="Boyle B."/>
            <person name="Laroche J."/>
            <person name="Dewar K."/>
            <person name="Juretic N."/>
            <person name="Blackburn G."/>
            <person name="Nisole A."/>
            <person name="Brunet B."/>
            <person name="Brandao M."/>
            <person name="Lumley L."/>
            <person name="Duan J."/>
            <person name="Quan G."/>
            <person name="Lucarotti C.J."/>
            <person name="Roe A.D."/>
            <person name="Sperling F.A.H."/>
            <person name="Levesque R.C."/>
            <person name="Cusson M."/>
        </authorList>
    </citation>
    <scope>NUCLEOTIDE SEQUENCE [LARGE SCALE GENOMIC DNA]</scope>
    <source>
        <strain evidence="1">Glfc:IPQL:Cfum</strain>
    </source>
</reference>
<protein>
    <submittedName>
        <fullName evidence="1">Uncharacterized protein</fullName>
    </submittedName>
</protein>
<proteinExistence type="predicted"/>
<organism evidence="1 2">
    <name type="scientific">Choristoneura fumiferana</name>
    <name type="common">Spruce budworm moth</name>
    <name type="synonym">Archips fumiferana</name>
    <dbReference type="NCBI Taxonomy" id="7141"/>
    <lineage>
        <taxon>Eukaryota</taxon>
        <taxon>Metazoa</taxon>
        <taxon>Ecdysozoa</taxon>
        <taxon>Arthropoda</taxon>
        <taxon>Hexapoda</taxon>
        <taxon>Insecta</taxon>
        <taxon>Pterygota</taxon>
        <taxon>Neoptera</taxon>
        <taxon>Endopterygota</taxon>
        <taxon>Lepidoptera</taxon>
        <taxon>Glossata</taxon>
        <taxon>Ditrysia</taxon>
        <taxon>Tortricoidea</taxon>
        <taxon>Tortricidae</taxon>
        <taxon>Tortricinae</taxon>
        <taxon>Choristoneura</taxon>
    </lineage>
</organism>